<feature type="domain" description="RNA polymerase sigma-70 region 2" evidence="5">
    <location>
        <begin position="6"/>
        <end position="76"/>
    </location>
</feature>
<dbReference type="PANTHER" id="PTHR30385">
    <property type="entry name" value="SIGMA FACTOR F FLAGELLAR"/>
    <property type="match status" value="1"/>
</dbReference>
<organism evidence="7 8">
    <name type="scientific">Arthrobacter halodurans</name>
    <dbReference type="NCBI Taxonomy" id="516699"/>
    <lineage>
        <taxon>Bacteria</taxon>
        <taxon>Bacillati</taxon>
        <taxon>Actinomycetota</taxon>
        <taxon>Actinomycetes</taxon>
        <taxon>Micrococcales</taxon>
        <taxon>Micrococcaceae</taxon>
        <taxon>Arthrobacter</taxon>
    </lineage>
</organism>
<dbReference type="InterPro" id="IPR013325">
    <property type="entry name" value="RNA_pol_sigma_r2"/>
</dbReference>
<keyword evidence="8" id="KW-1185">Reference proteome</keyword>
<dbReference type="Pfam" id="PF04542">
    <property type="entry name" value="Sigma70_r2"/>
    <property type="match status" value="1"/>
</dbReference>
<dbReference type="InterPro" id="IPR013324">
    <property type="entry name" value="RNA_pol_sigma_r3/r4-like"/>
</dbReference>
<feature type="domain" description="RNA polymerase sigma-70 region 4" evidence="6">
    <location>
        <begin position="164"/>
        <end position="212"/>
    </location>
</feature>
<dbReference type="RefSeq" id="WP_373972518.1">
    <property type="nucleotide sequence ID" value="NZ_JBHDLJ010000010.1"/>
</dbReference>
<dbReference type="InterPro" id="IPR000943">
    <property type="entry name" value="RNA_pol_sigma70"/>
</dbReference>
<dbReference type="PIRSF" id="PIRSF000770">
    <property type="entry name" value="RNA_pol_sigma-SigE/K"/>
    <property type="match status" value="1"/>
</dbReference>
<sequence>MRNQMVVENLPLVGYLASEICARATHLSREDLASVGAIALMSAAESFNPSLGVPFGAYARRRILGAFADDMRSSDWATRGARKRIKEARAVQDTLTAVLGRKPTLAELAESMGVDQEAASAALRDAARTVVGIDDAMADYLASDTETPEQQLLAAERSGVLLTAVDVLPERMRHIVRRIYFDGSSVKEVALELGITHSAVSQQRSEAMRLLRDGLQAHYADSDTVSDAEPASRIAAQRRNNYVKTLGEQAAGGIARTARSAQWLRPVV</sequence>
<keyword evidence="2" id="KW-0731">Sigma factor</keyword>
<evidence type="ECO:0000256" key="4">
    <source>
        <dbReference type="ARBA" id="ARBA00023163"/>
    </source>
</evidence>
<accession>A0ABV4UQ35</accession>
<evidence type="ECO:0000313" key="7">
    <source>
        <dbReference type="EMBL" id="MFB0835341.1"/>
    </source>
</evidence>
<dbReference type="SUPFAM" id="SSF88659">
    <property type="entry name" value="Sigma3 and sigma4 domains of RNA polymerase sigma factors"/>
    <property type="match status" value="2"/>
</dbReference>
<dbReference type="CDD" id="cd06171">
    <property type="entry name" value="Sigma70_r4"/>
    <property type="match status" value="1"/>
</dbReference>
<evidence type="ECO:0000259" key="5">
    <source>
        <dbReference type="Pfam" id="PF04542"/>
    </source>
</evidence>
<dbReference type="SUPFAM" id="SSF88946">
    <property type="entry name" value="Sigma2 domain of RNA polymerase sigma factors"/>
    <property type="match status" value="1"/>
</dbReference>
<evidence type="ECO:0000256" key="3">
    <source>
        <dbReference type="ARBA" id="ARBA00023125"/>
    </source>
</evidence>
<keyword evidence="1" id="KW-0805">Transcription regulation</keyword>
<comment type="caution">
    <text evidence="7">The sequence shown here is derived from an EMBL/GenBank/DDBJ whole genome shotgun (WGS) entry which is preliminary data.</text>
</comment>
<dbReference type="Gene3D" id="1.10.1740.10">
    <property type="match status" value="1"/>
</dbReference>
<dbReference type="Gene3D" id="1.20.140.160">
    <property type="match status" value="1"/>
</dbReference>
<gene>
    <name evidence="7" type="ORF">ACETWP_12150</name>
</gene>
<dbReference type="InterPro" id="IPR007627">
    <property type="entry name" value="RNA_pol_sigma70_r2"/>
</dbReference>
<evidence type="ECO:0000313" key="8">
    <source>
        <dbReference type="Proteomes" id="UP001575652"/>
    </source>
</evidence>
<keyword evidence="3" id="KW-0238">DNA-binding</keyword>
<dbReference type="NCBIfam" id="TIGR02937">
    <property type="entry name" value="sigma70-ECF"/>
    <property type="match status" value="1"/>
</dbReference>
<evidence type="ECO:0000256" key="2">
    <source>
        <dbReference type="ARBA" id="ARBA00023082"/>
    </source>
</evidence>
<protein>
    <submittedName>
        <fullName evidence="7">Sigma-70 family RNA polymerase sigma factor</fullName>
    </submittedName>
</protein>
<evidence type="ECO:0000259" key="6">
    <source>
        <dbReference type="Pfam" id="PF04545"/>
    </source>
</evidence>
<proteinExistence type="predicted"/>
<dbReference type="InterPro" id="IPR007630">
    <property type="entry name" value="RNA_pol_sigma70_r4"/>
</dbReference>
<name>A0ABV4UQ35_9MICC</name>
<dbReference type="EMBL" id="JBHDLJ010000010">
    <property type="protein sequence ID" value="MFB0835341.1"/>
    <property type="molecule type" value="Genomic_DNA"/>
</dbReference>
<evidence type="ECO:0000256" key="1">
    <source>
        <dbReference type="ARBA" id="ARBA00023015"/>
    </source>
</evidence>
<reference evidence="7 8" key="1">
    <citation type="submission" date="2024-09" db="EMBL/GenBank/DDBJ databases">
        <authorList>
            <person name="Salinas-Garcia M.A."/>
            <person name="Prieme A."/>
        </authorList>
    </citation>
    <scope>NUCLEOTIDE SEQUENCE [LARGE SCALE GENOMIC DNA]</scope>
    <source>
        <strain evidence="7 8">DSM 21081</strain>
    </source>
</reference>
<keyword evidence="4" id="KW-0804">Transcription</keyword>
<dbReference type="Proteomes" id="UP001575652">
    <property type="component" value="Unassembled WGS sequence"/>
</dbReference>
<dbReference type="Pfam" id="PF04545">
    <property type="entry name" value="Sigma70_r4"/>
    <property type="match status" value="1"/>
</dbReference>
<dbReference type="InterPro" id="IPR014284">
    <property type="entry name" value="RNA_pol_sigma-70_dom"/>
</dbReference>